<protein>
    <submittedName>
        <fullName evidence="1">Uncharacterized protein</fullName>
    </submittedName>
</protein>
<keyword evidence="2" id="KW-1185">Reference proteome</keyword>
<organism evidence="1 2">
    <name type="scientific">Lipomyces kononenkoae</name>
    <name type="common">Yeast</name>
    <dbReference type="NCBI Taxonomy" id="34357"/>
    <lineage>
        <taxon>Eukaryota</taxon>
        <taxon>Fungi</taxon>
        <taxon>Dikarya</taxon>
        <taxon>Ascomycota</taxon>
        <taxon>Saccharomycotina</taxon>
        <taxon>Lipomycetes</taxon>
        <taxon>Lipomycetales</taxon>
        <taxon>Lipomycetaceae</taxon>
        <taxon>Lipomyces</taxon>
    </lineage>
</organism>
<gene>
    <name evidence="1" type="ORF">V1525DRAFT_412407</name>
</gene>
<name>A0ACC3SSM6_LIPKO</name>
<evidence type="ECO:0000313" key="1">
    <source>
        <dbReference type="EMBL" id="KAK9234643.1"/>
    </source>
</evidence>
<dbReference type="EMBL" id="MU971458">
    <property type="protein sequence ID" value="KAK9234643.1"/>
    <property type="molecule type" value="Genomic_DNA"/>
</dbReference>
<proteinExistence type="predicted"/>
<comment type="caution">
    <text evidence="1">The sequence shown here is derived from an EMBL/GenBank/DDBJ whole genome shotgun (WGS) entry which is preliminary data.</text>
</comment>
<reference evidence="2" key="1">
    <citation type="journal article" date="2024" name="Front. Bioeng. Biotechnol.">
        <title>Genome-scale model development and genomic sequencing of the oleaginous clade Lipomyces.</title>
        <authorList>
            <person name="Czajka J.J."/>
            <person name="Han Y."/>
            <person name="Kim J."/>
            <person name="Mondo S.J."/>
            <person name="Hofstad B.A."/>
            <person name="Robles A."/>
            <person name="Haridas S."/>
            <person name="Riley R."/>
            <person name="LaButti K."/>
            <person name="Pangilinan J."/>
            <person name="Andreopoulos W."/>
            <person name="Lipzen A."/>
            <person name="Yan J."/>
            <person name="Wang M."/>
            <person name="Ng V."/>
            <person name="Grigoriev I.V."/>
            <person name="Spatafora J.W."/>
            <person name="Magnuson J.K."/>
            <person name="Baker S.E."/>
            <person name="Pomraning K.R."/>
        </authorList>
    </citation>
    <scope>NUCLEOTIDE SEQUENCE [LARGE SCALE GENOMIC DNA]</scope>
    <source>
        <strain evidence="2">CBS 7786</strain>
    </source>
</reference>
<evidence type="ECO:0000313" key="2">
    <source>
        <dbReference type="Proteomes" id="UP001433508"/>
    </source>
</evidence>
<sequence>MSFDFGVVLVVGGCGYLGSNLVKALQTESLCTAIHVVSRKPEQNRYPDVTYHAGDISDVQQVNHLFAKIKPRVVFHTASPKDIAPEQLLHKTNVDGTRNLLRSAADTSSTRAFIYTGSDSAFQQMPGVKQTEQIARLYTEHSTEANHYAKSKAIADADVQAANAPPTLATVVIRIPGLYGENDDNCIGTLLNTIRKDKHKVQVGDNKPVFEFVYVDKACEAHILAAKKILEGQDVGGQAFFVSDAVSLPYFDFARKLYAGAGHPVSEDQIKVVPLWLVYGIAILGEWLYWVFTFGTKTPELRSQHIKYLTGGCQWDITKAKQKLGYQPVADQDAIIKKLGEAEIKRLGIDRK</sequence>
<accession>A0ACC3SSM6</accession>
<dbReference type="Proteomes" id="UP001433508">
    <property type="component" value="Unassembled WGS sequence"/>
</dbReference>